<reference evidence="10 11" key="1">
    <citation type="submission" date="2020-04" db="EMBL/GenBank/DDBJ databases">
        <title>Plant Genome Project.</title>
        <authorList>
            <person name="Zhang R.-G."/>
        </authorList>
    </citation>
    <scope>NUCLEOTIDE SEQUENCE [LARGE SCALE GENOMIC DNA]</scope>
    <source>
        <strain evidence="10">YNK0</strain>
        <tissue evidence="10">Leaf</tissue>
    </source>
</reference>
<evidence type="ECO:0000256" key="5">
    <source>
        <dbReference type="ARBA" id="ARBA00022753"/>
    </source>
</evidence>
<keyword evidence="9" id="KW-0406">Ion transport</keyword>
<feature type="transmembrane region" description="Helical" evidence="9">
    <location>
        <begin position="227"/>
        <end position="246"/>
    </location>
</feature>
<dbReference type="OrthoDB" id="6428174at2759"/>
<keyword evidence="9" id="KW-1003">Cell membrane</keyword>
<comment type="subcellular location">
    <subcellularLocation>
        <location evidence="9">Cell membrane</location>
        <topology evidence="9">Multi-pass membrane protein</topology>
    </subcellularLocation>
    <subcellularLocation>
        <location evidence="9">Early endosome</location>
    </subcellularLocation>
    <subcellularLocation>
        <location evidence="1">Membrane</location>
        <topology evidence="1">Multi-pass membrane protein</topology>
    </subcellularLocation>
</comment>
<keyword evidence="9" id="KW-0460">Magnesium</keyword>
<feature type="transmembrane region" description="Helical" evidence="9">
    <location>
        <begin position="121"/>
        <end position="144"/>
    </location>
</feature>
<keyword evidence="4 9" id="KW-0812">Transmembrane</keyword>
<accession>A0A834YUY0</accession>
<dbReference type="SUPFAM" id="SSF103481">
    <property type="entry name" value="Multidrug resistance efflux transporter EmrE"/>
    <property type="match status" value="1"/>
</dbReference>
<dbReference type="AlphaFoldDB" id="A0A834YUY0"/>
<feature type="transmembrane region" description="Helical" evidence="9">
    <location>
        <begin position="25"/>
        <end position="47"/>
    </location>
</feature>
<comment type="subunit">
    <text evidence="3 9">Homodimer.</text>
</comment>
<evidence type="ECO:0000256" key="9">
    <source>
        <dbReference type="RuleBase" id="RU363078"/>
    </source>
</evidence>
<evidence type="ECO:0000256" key="3">
    <source>
        <dbReference type="ARBA" id="ARBA00011738"/>
    </source>
</evidence>
<keyword evidence="5 9" id="KW-0967">Endosome</keyword>
<dbReference type="Pfam" id="PF05653">
    <property type="entry name" value="Mg_trans_NIPA"/>
    <property type="match status" value="1"/>
</dbReference>
<dbReference type="Proteomes" id="UP000655225">
    <property type="component" value="Unassembled WGS sequence"/>
</dbReference>
<dbReference type="GO" id="GO:0005886">
    <property type="term" value="C:plasma membrane"/>
    <property type="evidence" value="ECO:0007669"/>
    <property type="project" value="UniProtKB-SubCell"/>
</dbReference>
<dbReference type="InterPro" id="IPR037185">
    <property type="entry name" value="EmrE-like"/>
</dbReference>
<evidence type="ECO:0000256" key="6">
    <source>
        <dbReference type="ARBA" id="ARBA00022989"/>
    </source>
</evidence>
<evidence type="ECO:0000256" key="8">
    <source>
        <dbReference type="ARBA" id="ARBA00025284"/>
    </source>
</evidence>
<feature type="transmembrane region" description="Helical" evidence="9">
    <location>
        <begin position="150"/>
        <end position="180"/>
    </location>
</feature>
<keyword evidence="9" id="KW-0813">Transport</keyword>
<evidence type="ECO:0000256" key="7">
    <source>
        <dbReference type="ARBA" id="ARBA00023136"/>
    </source>
</evidence>
<gene>
    <name evidence="10" type="ORF">HHK36_017838</name>
</gene>
<evidence type="ECO:0000256" key="2">
    <source>
        <dbReference type="ARBA" id="ARBA00007001"/>
    </source>
</evidence>
<evidence type="ECO:0000313" key="10">
    <source>
        <dbReference type="EMBL" id="KAF8396224.1"/>
    </source>
</evidence>
<dbReference type="PANTHER" id="PTHR12570">
    <property type="match status" value="1"/>
</dbReference>
<comment type="similarity">
    <text evidence="2 9">Belongs to the NIPA (TC 2.A.7) family.</text>
</comment>
<feature type="transmembrane region" description="Helical" evidence="9">
    <location>
        <begin position="253"/>
        <end position="272"/>
    </location>
</feature>
<organism evidence="10 11">
    <name type="scientific">Tetracentron sinense</name>
    <name type="common">Spur-leaf</name>
    <dbReference type="NCBI Taxonomy" id="13715"/>
    <lineage>
        <taxon>Eukaryota</taxon>
        <taxon>Viridiplantae</taxon>
        <taxon>Streptophyta</taxon>
        <taxon>Embryophyta</taxon>
        <taxon>Tracheophyta</taxon>
        <taxon>Spermatophyta</taxon>
        <taxon>Magnoliopsida</taxon>
        <taxon>Trochodendrales</taxon>
        <taxon>Trochodendraceae</taxon>
        <taxon>Tetracentron</taxon>
    </lineage>
</organism>
<dbReference type="EMBL" id="JABCRI010000012">
    <property type="protein sequence ID" value="KAF8396224.1"/>
    <property type="molecule type" value="Genomic_DNA"/>
</dbReference>
<keyword evidence="11" id="KW-1185">Reference proteome</keyword>
<keyword evidence="7 9" id="KW-0472">Membrane</keyword>
<comment type="caution">
    <text evidence="9">Lacks conserved residue(s) required for the propagation of feature annotation.</text>
</comment>
<dbReference type="PANTHER" id="PTHR12570:SF19">
    <property type="entry name" value="MAGNESIUM TRANSPORTER-RELATED"/>
    <property type="match status" value="1"/>
</dbReference>
<feature type="transmembrane region" description="Helical" evidence="9">
    <location>
        <begin position="187"/>
        <end position="207"/>
    </location>
</feature>
<dbReference type="GO" id="GO:0015095">
    <property type="term" value="F:magnesium ion transmembrane transporter activity"/>
    <property type="evidence" value="ECO:0007669"/>
    <property type="project" value="UniProtKB-UniRule"/>
</dbReference>
<feature type="transmembrane region" description="Helical" evidence="9">
    <location>
        <begin position="59"/>
        <end position="78"/>
    </location>
</feature>
<name>A0A834YUY0_TETSI</name>
<proteinExistence type="inferred from homology"/>
<dbReference type="GO" id="GO:0005769">
    <property type="term" value="C:early endosome"/>
    <property type="evidence" value="ECO:0007669"/>
    <property type="project" value="UniProtKB-SubCell"/>
</dbReference>
<sequence length="287" mass="31883">MLFYEATNTDCLRGWHATKSMNRDVWFVLVGFILLSWVVVNVCLILFRSFSLHNEQLLLFALVVTIKMFVAVITEAAAPSLIHLCRRQLADWHTCVGCWKQRVLLLVRFVGLLRSNCHSPWALGSFADCLLYLCCCVVSDIVIVGEVANFVAYAFAPAVLVTPLGALSIIVSAVLAHFILKERLHELGILGCVMCISGSVVIVIHAPQERPISSVQEIWSMATQTAFLLYVASVIVLVFILVFHFVPRSGHTNVLIFTGICSLMGSLSVNYLNLCTYSCLFDLILQL</sequence>
<comment type="function">
    <text evidence="8 9">Acts as a Mg(2+) transporter. Can also transport other divalent cations such as Fe(2+), Sr(2+), Ba(2+), Mn(2+) and Co(2+) but to a much less extent than Mg(2+).</text>
</comment>
<protein>
    <recommendedName>
        <fullName evidence="9">Probable magnesium transporter</fullName>
    </recommendedName>
</protein>
<keyword evidence="6 9" id="KW-1133">Transmembrane helix</keyword>
<comment type="caution">
    <text evidence="10">The sequence shown here is derived from an EMBL/GenBank/DDBJ whole genome shotgun (WGS) entry which is preliminary data.</text>
</comment>
<evidence type="ECO:0000313" key="11">
    <source>
        <dbReference type="Proteomes" id="UP000655225"/>
    </source>
</evidence>
<dbReference type="InterPro" id="IPR008521">
    <property type="entry name" value="Mg_trans_NIPA"/>
</dbReference>
<evidence type="ECO:0000256" key="1">
    <source>
        <dbReference type="ARBA" id="ARBA00004141"/>
    </source>
</evidence>
<evidence type="ECO:0000256" key="4">
    <source>
        <dbReference type="ARBA" id="ARBA00022692"/>
    </source>
</evidence>